<sequence length="702" mass="74652">MADEQLRMTATVRDQASGPLRQIQAQLRGIGKQPGVEALKKQMDGLKEAMSPKEVIQAGLATGLSAFGVTALSVTGVVAGLIETFKGFGERSSELLDFARQTGITAQRLRELEGVGEKFGLSQSQIMSGVVSFADRMNEIRHHTGEVYAQLRDSNPAVLKGLLESNDNTEALSVAIAALLKIQDPAQQRLFAQALLGNADMAKLGMEGAEGWRKALSEVIESLGTISGDQLAAGKEFSDFLLTMKQDLIGLRDAIAADVLPEINELLGGIHEYLIANRDQVARNIGDSIHWMADGLKQAPWKEIGSDIKTVGDAILGVAHAVAATIRAIGDLANWTDSVTGAQTAGGVRVRTEAIQKRLDSLNAEISKAQGSGDQSAAEKEKELLRDQLQEEMDDMKKRAAEIGKAQGTAAGKEMYDTFKDGIQKESFTGDGFGFGGQGGGAARRGALLQRVSLGGVTGADIASGGRGGGLSRGGAGGGTYMPGPGADKGTKYSGSSKNAGSWMNFLMHDMGATKDKAAAIVGMLQGESGQGLDPGIIGDHGTSGGTAQWHNERWAALRAFAAKQGKAWTDIGIQQQFFKREMKGPYAKVWNDMMAAHSMEDAVNVGVRRFEVPANPSAEVAKRIANARRLANGKFDEDVATANDAMKRRERAEVQRHDVRGKAHLKVDVNAPRGTTVSASAEGLFERVDTRRHFYNAPTPA</sequence>
<reference evidence="4 5" key="1">
    <citation type="submission" date="2016-10" db="EMBL/GenBank/DDBJ databases">
        <authorList>
            <person name="de Groot N.N."/>
        </authorList>
    </citation>
    <scope>NUCLEOTIDE SEQUENCE [LARGE SCALE GENOMIC DNA]</scope>
    <source>
        <strain evidence="4 5">A52C2</strain>
    </source>
</reference>
<dbReference type="STRING" id="1855383.SAMN05216548_12613"/>
<feature type="coiled-coil region" evidence="1">
    <location>
        <begin position="352"/>
        <end position="406"/>
    </location>
</feature>
<name>A0A1H9QAX6_9HYPH</name>
<feature type="domain" description="Phage tail lysozyme" evidence="3">
    <location>
        <begin position="498"/>
        <end position="632"/>
    </location>
</feature>
<evidence type="ECO:0000313" key="5">
    <source>
        <dbReference type="Proteomes" id="UP000199647"/>
    </source>
</evidence>
<dbReference type="Pfam" id="PF18013">
    <property type="entry name" value="Phage_lysozyme2"/>
    <property type="match status" value="1"/>
</dbReference>
<organism evidence="4 5">
    <name type="scientific">Faunimonas pinastri</name>
    <dbReference type="NCBI Taxonomy" id="1855383"/>
    <lineage>
        <taxon>Bacteria</taxon>
        <taxon>Pseudomonadati</taxon>
        <taxon>Pseudomonadota</taxon>
        <taxon>Alphaproteobacteria</taxon>
        <taxon>Hyphomicrobiales</taxon>
        <taxon>Afifellaceae</taxon>
        <taxon>Faunimonas</taxon>
    </lineage>
</organism>
<evidence type="ECO:0000256" key="2">
    <source>
        <dbReference type="SAM" id="MobiDB-lite"/>
    </source>
</evidence>
<dbReference type="OrthoDB" id="7969855at2"/>
<dbReference type="EMBL" id="FOFG01000026">
    <property type="protein sequence ID" value="SER56973.1"/>
    <property type="molecule type" value="Genomic_DNA"/>
</dbReference>
<dbReference type="AlphaFoldDB" id="A0A1H9QAX6"/>
<dbReference type="Gene3D" id="1.10.530.10">
    <property type="match status" value="1"/>
</dbReference>
<accession>A0A1H9QAX6</accession>
<gene>
    <name evidence="4" type="ORF">SAMN05216548_12613</name>
</gene>
<keyword evidence="1" id="KW-0175">Coiled coil</keyword>
<feature type="region of interest" description="Disordered" evidence="2">
    <location>
        <begin position="463"/>
        <end position="493"/>
    </location>
</feature>
<protein>
    <recommendedName>
        <fullName evidence="3">Phage tail lysozyme domain-containing protein</fullName>
    </recommendedName>
</protein>
<dbReference type="RefSeq" id="WP_092499799.1">
    <property type="nucleotide sequence ID" value="NZ_FOFG01000026.1"/>
</dbReference>
<dbReference type="InterPro" id="IPR041219">
    <property type="entry name" value="Phage_lysozyme2"/>
</dbReference>
<dbReference type="Proteomes" id="UP000199647">
    <property type="component" value="Unassembled WGS sequence"/>
</dbReference>
<evidence type="ECO:0000313" key="4">
    <source>
        <dbReference type="EMBL" id="SER56973.1"/>
    </source>
</evidence>
<keyword evidence="5" id="KW-1185">Reference proteome</keyword>
<proteinExistence type="predicted"/>
<feature type="compositionally biased region" description="Gly residues" evidence="2">
    <location>
        <begin position="465"/>
        <end position="481"/>
    </location>
</feature>
<evidence type="ECO:0000259" key="3">
    <source>
        <dbReference type="Pfam" id="PF18013"/>
    </source>
</evidence>
<evidence type="ECO:0000256" key="1">
    <source>
        <dbReference type="SAM" id="Coils"/>
    </source>
</evidence>